<feature type="domain" description="Reverse transcriptase" evidence="1">
    <location>
        <begin position="1"/>
        <end position="134"/>
    </location>
</feature>
<keyword evidence="3" id="KW-1185">Reference proteome</keyword>
<accession>A0AAV2GEB2</accession>
<name>A0AAV2GEB2_9ROSI</name>
<dbReference type="PANTHER" id="PTHR33116">
    <property type="entry name" value="REVERSE TRANSCRIPTASE ZINC-BINDING DOMAIN-CONTAINING PROTEIN-RELATED-RELATED"/>
    <property type="match status" value="1"/>
</dbReference>
<organism evidence="2 3">
    <name type="scientific">Linum trigynum</name>
    <dbReference type="NCBI Taxonomy" id="586398"/>
    <lineage>
        <taxon>Eukaryota</taxon>
        <taxon>Viridiplantae</taxon>
        <taxon>Streptophyta</taxon>
        <taxon>Embryophyta</taxon>
        <taxon>Tracheophyta</taxon>
        <taxon>Spermatophyta</taxon>
        <taxon>Magnoliopsida</taxon>
        <taxon>eudicotyledons</taxon>
        <taxon>Gunneridae</taxon>
        <taxon>Pentapetalae</taxon>
        <taxon>rosids</taxon>
        <taxon>fabids</taxon>
        <taxon>Malpighiales</taxon>
        <taxon>Linaceae</taxon>
        <taxon>Linum</taxon>
    </lineage>
</organism>
<dbReference type="AlphaFoldDB" id="A0AAV2GEB2"/>
<reference evidence="2 3" key="1">
    <citation type="submission" date="2024-04" db="EMBL/GenBank/DDBJ databases">
        <authorList>
            <person name="Fracassetti M."/>
        </authorList>
    </citation>
    <scope>NUCLEOTIDE SEQUENCE [LARGE SCALE GENOMIC DNA]</scope>
</reference>
<dbReference type="Proteomes" id="UP001497516">
    <property type="component" value="Chromosome 8"/>
</dbReference>
<dbReference type="PANTHER" id="PTHR33116:SF76">
    <property type="entry name" value="DUF4283 DOMAIN-CONTAINING PROTEIN"/>
    <property type="match status" value="1"/>
</dbReference>
<proteinExistence type="predicted"/>
<evidence type="ECO:0000259" key="1">
    <source>
        <dbReference type="PROSITE" id="PS50878"/>
    </source>
</evidence>
<dbReference type="InterPro" id="IPR000477">
    <property type="entry name" value="RT_dom"/>
</dbReference>
<dbReference type="Pfam" id="PF13966">
    <property type="entry name" value="zf-RVT"/>
    <property type="match status" value="1"/>
</dbReference>
<protein>
    <recommendedName>
        <fullName evidence="1">Reverse transcriptase domain-containing protein</fullName>
    </recommendedName>
</protein>
<gene>
    <name evidence="2" type="ORF">LTRI10_LOCUS48135</name>
</gene>
<dbReference type="EMBL" id="OZ034821">
    <property type="protein sequence ID" value="CAL1408552.1"/>
    <property type="molecule type" value="Genomic_DNA"/>
</dbReference>
<dbReference type="Pfam" id="PF00078">
    <property type="entry name" value="RVT_1"/>
    <property type="match status" value="1"/>
</dbReference>
<evidence type="ECO:0000313" key="3">
    <source>
        <dbReference type="Proteomes" id="UP001497516"/>
    </source>
</evidence>
<dbReference type="InterPro" id="IPR043502">
    <property type="entry name" value="DNA/RNA_pol_sf"/>
</dbReference>
<dbReference type="InterPro" id="IPR026960">
    <property type="entry name" value="RVT-Znf"/>
</dbReference>
<sequence length="465" mass="53443">MEVCVAIFFAKKGLRQGDPLSPYLFTISMEVLSRMLNRDLLVKAFKPHPQTHRIELTHLCFADDLLIFTRGTCGAVVVVKKILDAFSKISSLNCNPSKSEIFCAGTDIATQNLTVDATGFQIGQLPVRYLGIPLVAGKLTSIDCKVLVDKIAARLRGWGVRTLSYAGKLQLVCSVIASITQYWMNIIQLPAKVIKQIEKACSDFLWDSEEEGKKAKIRWDRVALPKAEGGLRFKDLRSWNTACLIRNLWAIISNSSSLWASWVRQYQLSYTSIWCIPPTISCSWAWKKVVKVRVLAEGYLQARNNGVFWNGFHMERYYVTKVWETIRVKQPQVPWCKLVWKSLCSPRDKHIIWLIIQDRISTLDKIQKWNAGIINLCPLCRSVPESRDHLFFDCIYSRNVMQVIPGSSSLLCNNWNDTLHLATTRYKTDTDSANYGRMVWMMLVSELWRERCRRLYDTNLLQKNN</sequence>
<dbReference type="SUPFAM" id="SSF56672">
    <property type="entry name" value="DNA/RNA polymerases"/>
    <property type="match status" value="1"/>
</dbReference>
<evidence type="ECO:0000313" key="2">
    <source>
        <dbReference type="EMBL" id="CAL1408552.1"/>
    </source>
</evidence>
<dbReference type="PROSITE" id="PS50878">
    <property type="entry name" value="RT_POL"/>
    <property type="match status" value="1"/>
</dbReference>